<dbReference type="EMBL" id="JACHKA010000001">
    <property type="protein sequence ID" value="MBB5986665.1"/>
    <property type="molecule type" value="Genomic_DNA"/>
</dbReference>
<organism evidence="1 2">
    <name type="scientific">Sphingobium lignivorans</name>
    <dbReference type="NCBI Taxonomy" id="2735886"/>
    <lineage>
        <taxon>Bacteria</taxon>
        <taxon>Pseudomonadati</taxon>
        <taxon>Pseudomonadota</taxon>
        <taxon>Alphaproteobacteria</taxon>
        <taxon>Sphingomonadales</taxon>
        <taxon>Sphingomonadaceae</taxon>
        <taxon>Sphingobium</taxon>
    </lineage>
</organism>
<evidence type="ECO:0000313" key="1">
    <source>
        <dbReference type="EMBL" id="MBB5986665.1"/>
    </source>
</evidence>
<keyword evidence="2" id="KW-1185">Reference proteome</keyword>
<protein>
    <submittedName>
        <fullName evidence="1">Uncharacterized protein</fullName>
    </submittedName>
</protein>
<evidence type="ECO:0000313" key="2">
    <source>
        <dbReference type="Proteomes" id="UP001138540"/>
    </source>
</evidence>
<comment type="caution">
    <text evidence="1">The sequence shown here is derived from an EMBL/GenBank/DDBJ whole genome shotgun (WGS) entry which is preliminary data.</text>
</comment>
<gene>
    <name evidence="1" type="ORF">HNP60_002639</name>
</gene>
<dbReference type="Proteomes" id="UP001138540">
    <property type="component" value="Unassembled WGS sequence"/>
</dbReference>
<reference evidence="1 2" key="1">
    <citation type="submission" date="2020-08" db="EMBL/GenBank/DDBJ databases">
        <title>Exploring microbial biodiversity for novel pathways involved in the catabolism of aromatic compounds derived from lignin.</title>
        <authorList>
            <person name="Elkins J."/>
        </authorList>
    </citation>
    <scope>NUCLEOTIDE SEQUENCE [LARGE SCALE GENOMIC DNA]</scope>
    <source>
        <strain evidence="1 2">B1D3A</strain>
    </source>
</reference>
<dbReference type="RefSeq" id="WP_184154424.1">
    <property type="nucleotide sequence ID" value="NZ_JACHKA010000001.1"/>
</dbReference>
<name>A0ABR6NHC0_9SPHN</name>
<accession>A0ABR6NHC0</accession>
<sequence>MLTGRFEHIRGVRTLGGAGDRWYGAWIDGLTPGGTFGGPSPNPSLTVSYINMVCGFAPSSGYGIYGNGSLADLWLVQPETASGNKSIFFDLTNGGGSAGADVKVINPVCDGYRNNGIHILNAPLGSTLNIESPYVAGASGATGDALRLEASHGVAITNVQAIGGLSPGVYGAYIADGTECTISGRFVDYNTAFYAISAVSCDFDIKAVNTSGASSQQAMLLIGGRRSKASLATMRLSGAWTYGIALDASASQYMLDVTRVQGATNRIARATVPIGAQGNIHSHMIINPGSPITT</sequence>
<proteinExistence type="predicted"/>